<proteinExistence type="predicted"/>
<dbReference type="Proteomes" id="UP001176961">
    <property type="component" value="Unassembled WGS sequence"/>
</dbReference>
<protein>
    <submittedName>
        <fullName evidence="1">Uncharacterized protein</fullName>
    </submittedName>
</protein>
<dbReference type="AlphaFoldDB" id="A0AA36DQC8"/>
<gene>
    <name evidence="1" type="ORF">CYNAS_LOCUS3389</name>
</gene>
<organism evidence="1 2">
    <name type="scientific">Cylicocyclus nassatus</name>
    <name type="common">Nematode worm</name>
    <dbReference type="NCBI Taxonomy" id="53992"/>
    <lineage>
        <taxon>Eukaryota</taxon>
        <taxon>Metazoa</taxon>
        <taxon>Ecdysozoa</taxon>
        <taxon>Nematoda</taxon>
        <taxon>Chromadorea</taxon>
        <taxon>Rhabditida</taxon>
        <taxon>Rhabditina</taxon>
        <taxon>Rhabditomorpha</taxon>
        <taxon>Strongyloidea</taxon>
        <taxon>Strongylidae</taxon>
        <taxon>Cylicocyclus</taxon>
    </lineage>
</organism>
<accession>A0AA36DQC8</accession>
<reference evidence="1" key="1">
    <citation type="submission" date="2023-07" db="EMBL/GenBank/DDBJ databases">
        <authorList>
            <consortium name="CYATHOMIX"/>
        </authorList>
    </citation>
    <scope>NUCLEOTIDE SEQUENCE</scope>
    <source>
        <strain evidence="1">N/A</strain>
    </source>
</reference>
<name>A0AA36DQC8_CYLNA</name>
<evidence type="ECO:0000313" key="1">
    <source>
        <dbReference type="EMBL" id="CAJ0591406.1"/>
    </source>
</evidence>
<keyword evidence="2" id="KW-1185">Reference proteome</keyword>
<evidence type="ECO:0000313" key="2">
    <source>
        <dbReference type="Proteomes" id="UP001176961"/>
    </source>
</evidence>
<sequence length="71" mass="7939">MLSACFLLKTVVFNIDMGYGAWQQLIVKLTSNINYSKWALYALGNPVISHAILHFNNVTPVRTVSTLVTKL</sequence>
<comment type="caution">
    <text evidence="1">The sequence shown here is derived from an EMBL/GenBank/DDBJ whole genome shotgun (WGS) entry which is preliminary data.</text>
</comment>
<dbReference type="EMBL" id="CATQJL010000001">
    <property type="protein sequence ID" value="CAJ0591406.1"/>
    <property type="molecule type" value="Genomic_DNA"/>
</dbReference>